<evidence type="ECO:0000256" key="5">
    <source>
        <dbReference type="ARBA" id="ARBA00022840"/>
    </source>
</evidence>
<dbReference type="RefSeq" id="WP_115152019.1">
    <property type="nucleotide sequence ID" value="NZ_UGPP01000001.1"/>
</dbReference>
<dbReference type="InterPro" id="IPR000719">
    <property type="entry name" value="Prot_kinase_dom"/>
</dbReference>
<keyword evidence="6" id="KW-0175">Coiled coil</keyword>
<keyword evidence="2 8" id="KW-0808">Transferase</keyword>
<reference evidence="8 9" key="1">
    <citation type="submission" date="2018-06" db="EMBL/GenBank/DDBJ databases">
        <authorList>
            <consortium name="Pathogen Informatics"/>
            <person name="Doyle S."/>
        </authorList>
    </citation>
    <scope>NUCLEOTIDE SEQUENCE [LARGE SCALE GENOMIC DNA]</scope>
    <source>
        <strain evidence="8 9">NCTC10571</strain>
    </source>
</reference>
<dbReference type="InterPro" id="IPR011009">
    <property type="entry name" value="Kinase-like_dom_sf"/>
</dbReference>
<dbReference type="PANTHER" id="PTHR24345:SF0">
    <property type="entry name" value="CELL CYCLE SERINE_THREONINE-PROTEIN KINASE CDC5_MSD2"/>
    <property type="match status" value="1"/>
</dbReference>
<evidence type="ECO:0000313" key="8">
    <source>
        <dbReference type="EMBL" id="STY71846.1"/>
    </source>
</evidence>
<keyword evidence="3" id="KW-0547">Nucleotide-binding</keyword>
<dbReference type="PROSITE" id="PS50011">
    <property type="entry name" value="PROTEIN_KINASE_DOM"/>
    <property type="match status" value="1"/>
</dbReference>
<proteinExistence type="predicted"/>
<dbReference type="EC" id="2.7.11.1" evidence="8"/>
<feature type="domain" description="Protein kinase" evidence="7">
    <location>
        <begin position="1"/>
        <end position="276"/>
    </location>
</feature>
<keyword evidence="1" id="KW-0723">Serine/threonine-protein kinase</keyword>
<dbReference type="PANTHER" id="PTHR24345">
    <property type="entry name" value="SERINE/THREONINE-PROTEIN KINASE PLK"/>
    <property type="match status" value="1"/>
</dbReference>
<evidence type="ECO:0000313" key="9">
    <source>
        <dbReference type="Proteomes" id="UP000255234"/>
    </source>
</evidence>
<dbReference type="Proteomes" id="UP000255234">
    <property type="component" value="Unassembled WGS sequence"/>
</dbReference>
<dbReference type="Gene3D" id="1.10.510.10">
    <property type="entry name" value="Transferase(Phosphotransferase) domain 1"/>
    <property type="match status" value="1"/>
</dbReference>
<keyword evidence="4 8" id="KW-0418">Kinase</keyword>
<name>A0A378NVE9_9FIRM</name>
<evidence type="ECO:0000256" key="1">
    <source>
        <dbReference type="ARBA" id="ARBA00022527"/>
    </source>
</evidence>
<dbReference type="GO" id="GO:0005524">
    <property type="term" value="F:ATP binding"/>
    <property type="evidence" value="ECO:0007669"/>
    <property type="project" value="UniProtKB-KW"/>
</dbReference>
<organism evidence="8 9">
    <name type="scientific">Megamonas hypermegale</name>
    <dbReference type="NCBI Taxonomy" id="158847"/>
    <lineage>
        <taxon>Bacteria</taxon>
        <taxon>Bacillati</taxon>
        <taxon>Bacillota</taxon>
        <taxon>Negativicutes</taxon>
        <taxon>Selenomonadales</taxon>
        <taxon>Selenomonadaceae</taxon>
        <taxon>Megamonas</taxon>
    </lineage>
</organism>
<protein>
    <submittedName>
        <fullName evidence="8">Serine/threonine-protein kinase D</fullName>
        <ecNumber evidence="8">2.7.11.1</ecNumber>
    </submittedName>
</protein>
<evidence type="ECO:0000256" key="2">
    <source>
        <dbReference type="ARBA" id="ARBA00022679"/>
    </source>
</evidence>
<feature type="coiled-coil region" evidence="6">
    <location>
        <begin position="216"/>
        <end position="243"/>
    </location>
</feature>
<keyword evidence="5" id="KW-0067">ATP-binding</keyword>
<dbReference type="AlphaFoldDB" id="A0A378NVE9"/>
<evidence type="ECO:0000256" key="3">
    <source>
        <dbReference type="ARBA" id="ARBA00022741"/>
    </source>
</evidence>
<sequence>MSDFIKQFIDDKYKQIDIWKESDKSKIVLAYDESDRQVYVIKYLKNKDVPYQELKKIDDRILPRIYYIFDGDEEIILVEEYICGITLNELIEQKKYISDEEIQDILVQLCKGLKNLHQRDIIHRDINLNNIMLTNDGIVKLVDFDTVRIFKYDQNFDTTYLGTKGFAPPEQYGFSQTDARTDIYALGMTIKKLQPKSNLLQKIITKATQLDPENRYQYVEEILNEIEDEYKFEQKQNKLTLKQIEIMLNDKFNLFEIPMPVQEKDYPFDFNKMPFYTPISMVDDLDYESVEEAQKAMIEDFENNVFSLMKEYIKDILETYKIYQLKKYYTYYENEQNYYFKVNKEIERIINLMVKRFKLDLPEYLKHFNYVPSFTRFSGKQDEQMYHLWQLKHLEETNYVEEIKREFIDRILAYDTERFFIYVTQYLKKDINLEELTIVDDKTNEEKKVYHFNFDTLAQCFFDELMKSTDFIIKDNPFLQEDVEGVLIKYYLPELKEALKAKTNEIMTFLKEYN</sequence>
<dbReference type="SUPFAM" id="SSF56112">
    <property type="entry name" value="Protein kinase-like (PK-like)"/>
    <property type="match status" value="1"/>
</dbReference>
<evidence type="ECO:0000256" key="6">
    <source>
        <dbReference type="SAM" id="Coils"/>
    </source>
</evidence>
<dbReference type="EMBL" id="UGPP01000001">
    <property type="protein sequence ID" value="STY71846.1"/>
    <property type="molecule type" value="Genomic_DNA"/>
</dbReference>
<dbReference type="CDD" id="cd14014">
    <property type="entry name" value="STKc_PknB_like"/>
    <property type="match status" value="1"/>
</dbReference>
<dbReference type="GO" id="GO:0004674">
    <property type="term" value="F:protein serine/threonine kinase activity"/>
    <property type="evidence" value="ECO:0007669"/>
    <property type="project" value="UniProtKB-KW"/>
</dbReference>
<dbReference type="Pfam" id="PF00069">
    <property type="entry name" value="Pkinase"/>
    <property type="match status" value="1"/>
</dbReference>
<evidence type="ECO:0000256" key="4">
    <source>
        <dbReference type="ARBA" id="ARBA00022777"/>
    </source>
</evidence>
<evidence type="ECO:0000259" key="7">
    <source>
        <dbReference type="PROSITE" id="PS50011"/>
    </source>
</evidence>
<accession>A0A378NVE9</accession>
<gene>
    <name evidence="8" type="primary">spkD</name>
    <name evidence="8" type="ORF">NCTC10571_02022</name>
</gene>